<reference evidence="1 2" key="1">
    <citation type="journal article" date="2021" name="BMC Genomics">
        <title>Datura genome reveals duplications of psychoactive alkaloid biosynthetic genes and high mutation rate following tissue culture.</title>
        <authorList>
            <person name="Rajewski A."/>
            <person name="Carter-House D."/>
            <person name="Stajich J."/>
            <person name="Litt A."/>
        </authorList>
    </citation>
    <scope>NUCLEOTIDE SEQUENCE [LARGE SCALE GENOMIC DNA]</scope>
    <source>
        <strain evidence="1">AR-01</strain>
    </source>
</reference>
<gene>
    <name evidence="1" type="ORF">HAX54_046599</name>
</gene>
<proteinExistence type="predicted"/>
<evidence type="ECO:0000313" key="2">
    <source>
        <dbReference type="Proteomes" id="UP000823775"/>
    </source>
</evidence>
<dbReference type="EMBL" id="JACEIK010007378">
    <property type="protein sequence ID" value="MCE3050184.1"/>
    <property type="molecule type" value="Genomic_DNA"/>
</dbReference>
<evidence type="ECO:0000313" key="1">
    <source>
        <dbReference type="EMBL" id="MCE3050184.1"/>
    </source>
</evidence>
<dbReference type="Proteomes" id="UP000823775">
    <property type="component" value="Unassembled WGS sequence"/>
</dbReference>
<comment type="caution">
    <text evidence="1">The sequence shown here is derived from an EMBL/GenBank/DDBJ whole genome shotgun (WGS) entry which is preliminary data.</text>
</comment>
<keyword evidence="2" id="KW-1185">Reference proteome</keyword>
<organism evidence="1 2">
    <name type="scientific">Datura stramonium</name>
    <name type="common">Jimsonweed</name>
    <name type="synonym">Common thornapple</name>
    <dbReference type="NCBI Taxonomy" id="4076"/>
    <lineage>
        <taxon>Eukaryota</taxon>
        <taxon>Viridiplantae</taxon>
        <taxon>Streptophyta</taxon>
        <taxon>Embryophyta</taxon>
        <taxon>Tracheophyta</taxon>
        <taxon>Spermatophyta</taxon>
        <taxon>Magnoliopsida</taxon>
        <taxon>eudicotyledons</taxon>
        <taxon>Gunneridae</taxon>
        <taxon>Pentapetalae</taxon>
        <taxon>asterids</taxon>
        <taxon>lamiids</taxon>
        <taxon>Solanales</taxon>
        <taxon>Solanaceae</taxon>
        <taxon>Solanoideae</taxon>
        <taxon>Datureae</taxon>
        <taxon>Datura</taxon>
    </lineage>
</organism>
<protein>
    <submittedName>
        <fullName evidence="1">Uncharacterized protein</fullName>
    </submittedName>
</protein>
<sequence length="143" mass="15838">MTTQENFTKQRTGKIDEKLRKVRKKNRVRELTNKMYEMLNGEDIHIGMHPYDLNDMSYVINQNLKQVHEAVKVKTDGEGFTSNAPQSIFEPMIPGGTSSKGPRSSILGLAGAPIFVAQSIIPGETSSEGPRDPLLVPNVDSIL</sequence>
<name>A0ABS8WJ72_DATST</name>
<accession>A0ABS8WJ72</accession>